<dbReference type="Pfam" id="PF00006">
    <property type="entry name" value="ATP-synt_ab"/>
    <property type="match status" value="1"/>
</dbReference>
<evidence type="ECO:0000256" key="8">
    <source>
        <dbReference type="ARBA" id="ARBA00023163"/>
    </source>
</evidence>
<evidence type="ECO:0000256" key="1">
    <source>
        <dbReference type="ARBA" id="ARBA00022472"/>
    </source>
</evidence>
<proteinExistence type="inferred from homology"/>
<keyword evidence="6 9" id="KW-0694">RNA-binding</keyword>
<dbReference type="SUPFAM" id="SSF50249">
    <property type="entry name" value="Nucleic acid-binding proteins"/>
    <property type="match status" value="1"/>
</dbReference>
<dbReference type="EMBL" id="FWXR01000024">
    <property type="protein sequence ID" value="SMD07917.1"/>
    <property type="molecule type" value="Genomic_DNA"/>
</dbReference>
<dbReference type="Pfam" id="PF07498">
    <property type="entry name" value="Rho_N"/>
    <property type="match status" value="1"/>
</dbReference>
<dbReference type="SMART" id="SM00959">
    <property type="entry name" value="Rho_N"/>
    <property type="match status" value="1"/>
</dbReference>
<dbReference type="GO" id="GO:0004386">
    <property type="term" value="F:helicase activity"/>
    <property type="evidence" value="ECO:0007669"/>
    <property type="project" value="UniProtKB-UniRule"/>
</dbReference>
<evidence type="ECO:0000256" key="5">
    <source>
        <dbReference type="ARBA" id="ARBA00022840"/>
    </source>
</evidence>
<dbReference type="InterPro" id="IPR004665">
    <property type="entry name" value="Term_rho"/>
</dbReference>
<protein>
    <recommendedName>
        <fullName evidence="9 10">Transcription termination factor Rho</fullName>
        <ecNumber evidence="9 10">3.6.4.-</ecNumber>
    </recommendedName>
    <alternativeName>
        <fullName evidence="9">ATP-dependent helicase Rho</fullName>
    </alternativeName>
</protein>
<gene>
    <name evidence="9" type="primary">rho</name>
    <name evidence="13" type="ORF">SAMN06297251_12442</name>
</gene>
<dbReference type="GO" id="GO:0003723">
    <property type="term" value="F:RNA binding"/>
    <property type="evidence" value="ECO:0007669"/>
    <property type="project" value="UniProtKB-UniRule"/>
</dbReference>
<dbReference type="SUPFAM" id="SSF68912">
    <property type="entry name" value="Rho N-terminal domain-like"/>
    <property type="match status" value="1"/>
</dbReference>
<dbReference type="Gene3D" id="2.40.50.140">
    <property type="entry name" value="Nucleic acid-binding proteins"/>
    <property type="match status" value="1"/>
</dbReference>
<evidence type="ECO:0000256" key="2">
    <source>
        <dbReference type="ARBA" id="ARBA00022741"/>
    </source>
</evidence>
<dbReference type="Gene3D" id="3.40.50.300">
    <property type="entry name" value="P-loop containing nucleotide triphosphate hydrolases"/>
    <property type="match status" value="1"/>
</dbReference>
<evidence type="ECO:0000256" key="9">
    <source>
        <dbReference type="HAMAP-Rule" id="MF_01884"/>
    </source>
</evidence>
<feature type="binding site" evidence="9">
    <location>
        <begin position="182"/>
        <end position="187"/>
    </location>
    <ligand>
        <name>ATP</name>
        <dbReference type="ChEBI" id="CHEBI:30616"/>
    </ligand>
</feature>
<keyword evidence="14" id="KW-1185">Reference proteome</keyword>
<dbReference type="HAMAP" id="MF_01884">
    <property type="entry name" value="Rho"/>
    <property type="match status" value="1"/>
</dbReference>
<evidence type="ECO:0000313" key="14">
    <source>
        <dbReference type="Proteomes" id="UP000192656"/>
    </source>
</evidence>
<dbReference type="GO" id="GO:0008186">
    <property type="term" value="F:ATP-dependent activity, acting on RNA"/>
    <property type="evidence" value="ECO:0007669"/>
    <property type="project" value="UniProtKB-UniRule"/>
</dbReference>
<feature type="domain" description="Rho RNA-BD" evidence="12">
    <location>
        <begin position="48"/>
        <end position="123"/>
    </location>
</feature>
<organism evidence="13 14">
    <name type="scientific">Fulvimarina manganoxydans</name>
    <dbReference type="NCBI Taxonomy" id="937218"/>
    <lineage>
        <taxon>Bacteria</taxon>
        <taxon>Pseudomonadati</taxon>
        <taxon>Pseudomonadota</taxon>
        <taxon>Alphaproteobacteria</taxon>
        <taxon>Hyphomicrobiales</taxon>
        <taxon>Aurantimonadaceae</taxon>
        <taxon>Fulvimarina</taxon>
    </lineage>
</organism>
<dbReference type="Gene3D" id="1.10.720.10">
    <property type="match status" value="1"/>
</dbReference>
<evidence type="ECO:0000313" key="13">
    <source>
        <dbReference type="EMBL" id="SMD07917.1"/>
    </source>
</evidence>
<keyword evidence="2 9" id="KW-0547">Nucleotide-binding</keyword>
<dbReference type="Pfam" id="PF07497">
    <property type="entry name" value="Rho_RNA_bind"/>
    <property type="match status" value="1"/>
</dbReference>
<dbReference type="InterPro" id="IPR012340">
    <property type="entry name" value="NA-bd_OB-fold"/>
</dbReference>
<dbReference type="GO" id="GO:0016787">
    <property type="term" value="F:hydrolase activity"/>
    <property type="evidence" value="ECO:0007669"/>
    <property type="project" value="UniProtKB-KW"/>
</dbReference>
<evidence type="ECO:0000256" key="3">
    <source>
        <dbReference type="ARBA" id="ARBA00022801"/>
    </source>
</evidence>
<dbReference type="OrthoDB" id="9805197at2"/>
<dbReference type="NCBIfam" id="NF006886">
    <property type="entry name" value="PRK09376.1"/>
    <property type="match status" value="1"/>
</dbReference>
<dbReference type="InterPro" id="IPR036269">
    <property type="entry name" value="Rho_N_sf"/>
</dbReference>
<reference evidence="13 14" key="1">
    <citation type="submission" date="2017-04" db="EMBL/GenBank/DDBJ databases">
        <authorList>
            <person name="Afonso C.L."/>
            <person name="Miller P.J."/>
            <person name="Scott M.A."/>
            <person name="Spackman E."/>
            <person name="Goraichik I."/>
            <person name="Dimitrov K.M."/>
            <person name="Suarez D.L."/>
            <person name="Swayne D.E."/>
        </authorList>
    </citation>
    <scope>NUCLEOTIDE SEQUENCE [LARGE SCALE GENOMIC DNA]</scope>
    <source>
        <strain evidence="13 14">CGMCC 1.10972</strain>
    </source>
</reference>
<comment type="subunit">
    <text evidence="9">Homohexamer. The homohexamer assembles into an open ring structure.</text>
</comment>
<dbReference type="FunFam" id="3.40.50.300:FF:000072">
    <property type="entry name" value="Transcription termination factor Rho"/>
    <property type="match status" value="1"/>
</dbReference>
<dbReference type="EC" id="3.6.4.-" evidence="9 10"/>
<keyword evidence="8 9" id="KW-0804">Transcription</keyword>
<accession>A0A1W2EE47</accession>
<dbReference type="GO" id="GO:0005829">
    <property type="term" value="C:cytosol"/>
    <property type="evidence" value="ECO:0007669"/>
    <property type="project" value="UniProtKB-ARBA"/>
</dbReference>
<keyword evidence="5 9" id="KW-0067">ATP-binding</keyword>
<dbReference type="SMART" id="SM00382">
    <property type="entry name" value="AAA"/>
    <property type="match status" value="1"/>
</dbReference>
<dbReference type="PANTHER" id="PTHR46425">
    <property type="entry name" value="TRANSCRIPTION TERMINATION FACTOR RHO"/>
    <property type="match status" value="1"/>
</dbReference>
<dbReference type="InterPro" id="IPR027417">
    <property type="entry name" value="P-loop_NTPase"/>
</dbReference>
<dbReference type="InterPro" id="IPR011129">
    <property type="entry name" value="CSD"/>
</dbReference>
<evidence type="ECO:0000259" key="12">
    <source>
        <dbReference type="PROSITE" id="PS51856"/>
    </source>
</evidence>
<comment type="function">
    <text evidence="9">Facilitates transcription termination by a mechanism that involves Rho binding to the nascent RNA, activation of Rho's RNA-dependent ATPase activity, and release of the mRNA from the DNA template.</text>
</comment>
<dbReference type="NCBIfam" id="TIGR00767">
    <property type="entry name" value="rho"/>
    <property type="match status" value="1"/>
</dbReference>
<evidence type="ECO:0000256" key="6">
    <source>
        <dbReference type="ARBA" id="ARBA00022884"/>
    </source>
</evidence>
<keyword evidence="3 9" id="KW-0378">Hydrolase</keyword>
<dbReference type="InterPro" id="IPR003593">
    <property type="entry name" value="AAA+_ATPase"/>
</dbReference>
<dbReference type="PROSITE" id="PS51856">
    <property type="entry name" value="RHO_RNA_BD"/>
    <property type="match status" value="1"/>
</dbReference>
<dbReference type="GO" id="GO:0006353">
    <property type="term" value="P:DNA-templated transcription termination"/>
    <property type="evidence" value="ECO:0007669"/>
    <property type="project" value="UniProtKB-UniRule"/>
</dbReference>
<keyword evidence="7 9" id="KW-0805">Transcription regulation</keyword>
<comment type="similarity">
    <text evidence="9 11">Belongs to the Rho family.</text>
</comment>
<dbReference type="CDD" id="cd01128">
    <property type="entry name" value="rho_factor_C"/>
    <property type="match status" value="1"/>
</dbReference>
<comment type="caution">
    <text evidence="9">Lacks conserved residue(s) required for the propagation of feature annotation.</text>
</comment>
<name>A0A1W2EE47_9HYPH</name>
<dbReference type="InterPro" id="IPR011112">
    <property type="entry name" value="Rho-like_N"/>
</dbReference>
<dbReference type="RefSeq" id="WP_084412173.1">
    <property type="nucleotide sequence ID" value="NZ_FWXR01000024.1"/>
</dbReference>
<feature type="binding site" evidence="9">
    <location>
        <begin position="170"/>
        <end position="175"/>
    </location>
    <ligand>
        <name>ATP</name>
        <dbReference type="ChEBI" id="CHEBI:30616"/>
    </ligand>
</feature>
<dbReference type="InterPro" id="IPR011113">
    <property type="entry name" value="Rho_RNA-bd"/>
</dbReference>
<dbReference type="InterPro" id="IPR000194">
    <property type="entry name" value="ATPase_F1/V1/A1_a/bsu_nucl-bd"/>
</dbReference>
<dbReference type="Proteomes" id="UP000192656">
    <property type="component" value="Unassembled WGS sequence"/>
</dbReference>
<keyword evidence="1 9" id="KW-0806">Transcription termination</keyword>
<evidence type="ECO:0000256" key="10">
    <source>
        <dbReference type="NCBIfam" id="TIGR00767"/>
    </source>
</evidence>
<dbReference type="SUPFAM" id="SSF52540">
    <property type="entry name" value="P-loop containing nucleoside triphosphate hydrolases"/>
    <property type="match status" value="1"/>
</dbReference>
<dbReference type="PANTHER" id="PTHR46425:SF1">
    <property type="entry name" value="TRANSCRIPTION TERMINATION FACTOR RHO"/>
    <property type="match status" value="1"/>
</dbReference>
<feature type="binding site" evidence="9">
    <location>
        <position position="213"/>
    </location>
    <ligand>
        <name>ATP</name>
        <dbReference type="ChEBI" id="CHEBI:30616"/>
    </ligand>
</feature>
<evidence type="ECO:0000256" key="11">
    <source>
        <dbReference type="PROSITE-ProRule" id="PRU01203"/>
    </source>
</evidence>
<evidence type="ECO:0000256" key="4">
    <source>
        <dbReference type="ARBA" id="ARBA00022806"/>
    </source>
</evidence>
<dbReference type="InterPro" id="IPR041703">
    <property type="entry name" value="Rho_factor_ATP-bd"/>
</dbReference>
<dbReference type="AlphaFoldDB" id="A0A1W2EE47"/>
<dbReference type="STRING" id="937218.SAMN06297251_12442"/>
<dbReference type="SMART" id="SM00357">
    <property type="entry name" value="CSP"/>
    <property type="match status" value="1"/>
</dbReference>
<sequence length="419" mass="46915">MKLQDLKNKSAPELIAFAEENNVENASVLRKQELMFAILKQLATQEVEIVGEGVVEILQDGFGFLRSPEANYLPGPDDIYISPSQIRKFQLKTGDTVEGPIRSPKEGERYFALLKVNTINFDDPEKIRHKSHFDNLTPLYPNERFRMELEDPTSKKDMSARVIDLVAPLGKGQRGLIVAPPRTGKTVLLQNIAHSITANHPECYLIVLLIDERPEEVTDMQRSVRGEVVSSTFDEPATRHVQVAEMVIEKAKRLVEHGRDVVILLDSITRLGRAYNTTVPSSGKVLTGGVDANALQRPKRFFGAARNIEEGGSLTIIATALIDTGSRMDEVIFEEFKGTGNSEIVLDRKVADKRVFPSMDILKSGTRKEDLLVPRQELQKIFVLRRILAPMGTTDAIEFLNDKLKQTKSNADFFDSMNT</sequence>
<evidence type="ECO:0000256" key="7">
    <source>
        <dbReference type="ARBA" id="ARBA00023015"/>
    </source>
</evidence>
<keyword evidence="4 9" id="KW-0347">Helicase</keyword>
<dbReference type="CDD" id="cd04459">
    <property type="entry name" value="Rho_CSD"/>
    <property type="match status" value="1"/>
</dbReference>
<dbReference type="GO" id="GO:0005524">
    <property type="term" value="F:ATP binding"/>
    <property type="evidence" value="ECO:0007669"/>
    <property type="project" value="UniProtKB-UniRule"/>
</dbReference>